<comment type="cofactor">
    <cofactor evidence="1">
        <name>FAD</name>
        <dbReference type="ChEBI" id="CHEBI:57692"/>
    </cofactor>
</comment>
<comment type="caution">
    <text evidence="7">The sequence shown here is derived from an EMBL/GenBank/DDBJ whole genome shotgun (WGS) entry which is preliminary data.</text>
</comment>
<sequence>MTVRDQIAETVARIAADHCGTGVVRQAERAASVGGGAGSSASRGIGPVESLWRELAAAGLDRATAPESVAGAGLAWRDALPLAIAVGEFALPVPLVETLAAHALAAAAGAALPDSSTPRAGIADGASLPGAAGFARVARDGGTLVAESVAWGDRVGTVIGVDAQGGVRLLDAALATRDDARNPAGEIRSRMVWREPPESVGSMAGDALAALGAALRAAQLAGAMRRVLAMTVRYAGEREQFGRPIGRFQAVQQQVALMAELVVQATIGAELAFDGDDLLPDPVRAACAKQVASANALQCAAIAHAVHGAIGVTEEYDLQLFTRRLRAWAAEWGGAHHWAAVLGRGLLAGGRASVWHAVIDASAGSFADPAADPTSGRTD</sequence>
<accession>A0A5C8NU01</accession>
<organism evidence="7 8">
    <name type="scientific">Zeimonas arvi</name>
    <dbReference type="NCBI Taxonomy" id="2498847"/>
    <lineage>
        <taxon>Bacteria</taxon>
        <taxon>Pseudomonadati</taxon>
        <taxon>Pseudomonadota</taxon>
        <taxon>Betaproteobacteria</taxon>
        <taxon>Burkholderiales</taxon>
        <taxon>Burkholderiaceae</taxon>
        <taxon>Zeimonas</taxon>
    </lineage>
</organism>
<evidence type="ECO:0000313" key="7">
    <source>
        <dbReference type="EMBL" id="TXL64636.1"/>
    </source>
</evidence>
<keyword evidence="8" id="KW-1185">Reference proteome</keyword>
<dbReference type="Proteomes" id="UP000321548">
    <property type="component" value="Unassembled WGS sequence"/>
</dbReference>
<evidence type="ECO:0000256" key="1">
    <source>
        <dbReference type="ARBA" id="ARBA00001974"/>
    </source>
</evidence>
<keyword evidence="4" id="KW-0274">FAD</keyword>
<dbReference type="InterPro" id="IPR037069">
    <property type="entry name" value="AcylCoA_DH/ox_N_sf"/>
</dbReference>
<dbReference type="PANTHER" id="PTHR43884:SF20">
    <property type="entry name" value="ACYL-COA DEHYDROGENASE FADE28"/>
    <property type="match status" value="1"/>
</dbReference>
<feature type="domain" description="Acyl-CoA dehydrogenase/oxidase C-terminal" evidence="6">
    <location>
        <begin position="214"/>
        <end position="327"/>
    </location>
</feature>
<dbReference type="AlphaFoldDB" id="A0A5C8NU01"/>
<name>A0A5C8NU01_9BURK</name>
<proteinExistence type="inferred from homology"/>
<dbReference type="GO" id="GO:0003995">
    <property type="term" value="F:acyl-CoA dehydrogenase activity"/>
    <property type="evidence" value="ECO:0007669"/>
    <property type="project" value="TreeGrafter"/>
</dbReference>
<evidence type="ECO:0000256" key="2">
    <source>
        <dbReference type="ARBA" id="ARBA00009347"/>
    </source>
</evidence>
<protein>
    <submittedName>
        <fullName evidence="7">Acyl-CoA dehydrogenase</fullName>
    </submittedName>
</protein>
<keyword evidence="5" id="KW-0560">Oxidoreductase</keyword>
<evidence type="ECO:0000256" key="5">
    <source>
        <dbReference type="ARBA" id="ARBA00023002"/>
    </source>
</evidence>
<dbReference type="SUPFAM" id="SSF56645">
    <property type="entry name" value="Acyl-CoA dehydrogenase NM domain-like"/>
    <property type="match status" value="1"/>
</dbReference>
<evidence type="ECO:0000256" key="3">
    <source>
        <dbReference type="ARBA" id="ARBA00022630"/>
    </source>
</evidence>
<dbReference type="PANTHER" id="PTHR43884">
    <property type="entry name" value="ACYL-COA DEHYDROGENASE"/>
    <property type="match status" value="1"/>
</dbReference>
<dbReference type="GO" id="GO:0050660">
    <property type="term" value="F:flavin adenine dinucleotide binding"/>
    <property type="evidence" value="ECO:0007669"/>
    <property type="project" value="InterPro"/>
</dbReference>
<evidence type="ECO:0000259" key="6">
    <source>
        <dbReference type="Pfam" id="PF00441"/>
    </source>
</evidence>
<dbReference type="EMBL" id="VDUY01000005">
    <property type="protein sequence ID" value="TXL64636.1"/>
    <property type="molecule type" value="Genomic_DNA"/>
</dbReference>
<dbReference type="RefSeq" id="WP_147704885.1">
    <property type="nucleotide sequence ID" value="NZ_VDUY01000005.1"/>
</dbReference>
<dbReference type="Pfam" id="PF00441">
    <property type="entry name" value="Acyl-CoA_dh_1"/>
    <property type="match status" value="1"/>
</dbReference>
<gene>
    <name evidence="7" type="ORF">FHP08_12865</name>
</gene>
<evidence type="ECO:0000256" key="4">
    <source>
        <dbReference type="ARBA" id="ARBA00022827"/>
    </source>
</evidence>
<dbReference type="InterPro" id="IPR009075">
    <property type="entry name" value="AcylCo_DH/oxidase_C"/>
</dbReference>
<dbReference type="Gene3D" id="1.10.540.10">
    <property type="entry name" value="Acyl-CoA dehydrogenase/oxidase, N-terminal domain"/>
    <property type="match status" value="1"/>
</dbReference>
<dbReference type="InterPro" id="IPR009100">
    <property type="entry name" value="AcylCoA_DH/oxidase_NM_dom_sf"/>
</dbReference>
<keyword evidence="3" id="KW-0285">Flavoprotein</keyword>
<dbReference type="SUPFAM" id="SSF47203">
    <property type="entry name" value="Acyl-CoA dehydrogenase C-terminal domain-like"/>
    <property type="match status" value="1"/>
</dbReference>
<dbReference type="InterPro" id="IPR036250">
    <property type="entry name" value="AcylCo_DH-like_C"/>
</dbReference>
<evidence type="ECO:0000313" key="8">
    <source>
        <dbReference type="Proteomes" id="UP000321548"/>
    </source>
</evidence>
<dbReference type="OrthoDB" id="2450120at2"/>
<comment type="similarity">
    <text evidence="2">Belongs to the acyl-CoA dehydrogenase family.</text>
</comment>
<dbReference type="Gene3D" id="1.20.140.10">
    <property type="entry name" value="Butyryl-CoA Dehydrogenase, subunit A, domain 3"/>
    <property type="match status" value="1"/>
</dbReference>
<reference evidence="7 8" key="1">
    <citation type="submission" date="2019-06" db="EMBL/GenBank/DDBJ databases">
        <title>Quisquiliibacterium sp. nov., isolated from a maize field.</title>
        <authorList>
            <person name="Lin S.-Y."/>
            <person name="Tsai C.-F."/>
            <person name="Young C.-C."/>
        </authorList>
    </citation>
    <scope>NUCLEOTIDE SEQUENCE [LARGE SCALE GENOMIC DNA]</scope>
    <source>
        <strain evidence="7 8">CC-CFT501</strain>
    </source>
</reference>